<dbReference type="GO" id="GO:0005737">
    <property type="term" value="C:cytoplasm"/>
    <property type="evidence" value="ECO:0007669"/>
    <property type="project" value="InterPro"/>
</dbReference>
<dbReference type="Proteomes" id="UP000184268">
    <property type="component" value="Unassembled WGS sequence"/>
</dbReference>
<dbReference type="PANTHER" id="PTHR11963:SF20">
    <property type="entry name" value="PEPTIDASE B"/>
    <property type="match status" value="1"/>
</dbReference>
<dbReference type="Gene3D" id="3.40.630.10">
    <property type="entry name" value="Zn peptidases"/>
    <property type="match status" value="1"/>
</dbReference>
<dbReference type="RefSeq" id="WP_067662462.1">
    <property type="nucleotide sequence ID" value="NZ_FQXG01000011.1"/>
</dbReference>
<evidence type="ECO:0000256" key="2">
    <source>
        <dbReference type="ARBA" id="ARBA00022438"/>
    </source>
</evidence>
<evidence type="ECO:0000256" key="3">
    <source>
        <dbReference type="ARBA" id="ARBA00022670"/>
    </source>
</evidence>
<dbReference type="STRING" id="299255.SAMN02745129_0184"/>
<evidence type="ECO:0000256" key="5">
    <source>
        <dbReference type="ARBA" id="ARBA00023211"/>
    </source>
</evidence>
<sequence>MTSRINVLLSDQSIPAHWGKSNISFAGDSVTIHLADSPDAARAVQAAARKLTNQGIRDVALAGEGWTEALQWRFASGFGEALEPGTIEWNGAGDQLEAQRDAALWLKSLTHASPEALSPEVLADEVAERLTALAPEKITSRRIVGEALLAAGWVGIHGVGRGSDRPPVMLELDYNPTGDTNAPVSVALVGKGITFDSGGYSIKPSTGMVTMKCDMGGAATVAAALKLAIRRGLDKRVKLYLCCAENLVSGHAYKLGDILHYKNGTSVEIVNTDAEGRLVLADGLIAANEAGAERIIDAATLTGAAMVALGSDYNALFCGDDAVAAEALTAAAKADEGLWRLPLAPIHADKCPSVFADTANSVAQKGGGGGGASNAAGFLSRFAGTPPKGWIHLDLAGSYVGGNGQNHEGATALGLLTVTELLMQA</sequence>
<keyword evidence="4" id="KW-0378">Hydrolase</keyword>
<evidence type="ECO:0000259" key="6">
    <source>
        <dbReference type="PROSITE" id="PS00631"/>
    </source>
</evidence>
<dbReference type="GO" id="GO:0006508">
    <property type="term" value="P:proteolysis"/>
    <property type="evidence" value="ECO:0007669"/>
    <property type="project" value="UniProtKB-KW"/>
</dbReference>
<dbReference type="EMBL" id="FQXG01000011">
    <property type="protein sequence ID" value="SHI22758.1"/>
    <property type="molecule type" value="Genomic_DNA"/>
</dbReference>
<proteinExistence type="inferred from homology"/>
<gene>
    <name evidence="7" type="ORF">SAMN02745129_0184</name>
</gene>
<dbReference type="PRINTS" id="PR00481">
    <property type="entry name" value="LAMNOPPTDASE"/>
</dbReference>
<evidence type="ECO:0000256" key="1">
    <source>
        <dbReference type="ARBA" id="ARBA00009528"/>
    </source>
</evidence>
<dbReference type="AlphaFoldDB" id="A0A1M5ZEU7"/>
<dbReference type="OrthoDB" id="9809354at2"/>
<dbReference type="InterPro" id="IPR000819">
    <property type="entry name" value="Peptidase_M17_C"/>
</dbReference>
<protein>
    <submittedName>
        <fullName evidence="7">PepB aminopeptidase</fullName>
    </submittedName>
</protein>
<evidence type="ECO:0000256" key="4">
    <source>
        <dbReference type="ARBA" id="ARBA00022801"/>
    </source>
</evidence>
<evidence type="ECO:0000313" key="7">
    <source>
        <dbReference type="EMBL" id="SHI22758.1"/>
    </source>
</evidence>
<dbReference type="SUPFAM" id="SSF53187">
    <property type="entry name" value="Zn-dependent exopeptidases"/>
    <property type="match status" value="1"/>
</dbReference>
<dbReference type="InterPro" id="IPR011356">
    <property type="entry name" value="Leucine_aapep/pepB"/>
</dbReference>
<name>A0A1M5ZEU7_9GAMM</name>
<comment type="similarity">
    <text evidence="1">Belongs to the peptidase M17 family.</text>
</comment>
<dbReference type="PROSITE" id="PS00631">
    <property type="entry name" value="CYTOSOL_AP"/>
    <property type="match status" value="1"/>
</dbReference>
<accession>A0A1M5ZEU7</accession>
<dbReference type="GO" id="GO:0030145">
    <property type="term" value="F:manganese ion binding"/>
    <property type="evidence" value="ECO:0007669"/>
    <property type="project" value="InterPro"/>
</dbReference>
<dbReference type="NCBIfam" id="NF003450">
    <property type="entry name" value="PRK05015.1"/>
    <property type="match status" value="1"/>
</dbReference>
<keyword evidence="2 7" id="KW-0031">Aminopeptidase</keyword>
<dbReference type="PANTHER" id="PTHR11963">
    <property type="entry name" value="LEUCINE AMINOPEPTIDASE-RELATED"/>
    <property type="match status" value="1"/>
</dbReference>
<keyword evidence="5" id="KW-0464">Manganese</keyword>
<evidence type="ECO:0000313" key="8">
    <source>
        <dbReference type="Proteomes" id="UP000184268"/>
    </source>
</evidence>
<keyword evidence="3" id="KW-0645">Protease</keyword>
<keyword evidence="8" id="KW-1185">Reference proteome</keyword>
<dbReference type="GO" id="GO:0070006">
    <property type="term" value="F:metalloaminopeptidase activity"/>
    <property type="evidence" value="ECO:0007669"/>
    <property type="project" value="InterPro"/>
</dbReference>
<dbReference type="InterPro" id="IPR047620">
    <property type="entry name" value="M17_PepB-like_N"/>
</dbReference>
<dbReference type="Pfam" id="PF12404">
    <property type="entry name" value="DUF3663"/>
    <property type="match status" value="1"/>
</dbReference>
<reference evidence="7 8" key="1">
    <citation type="submission" date="2016-11" db="EMBL/GenBank/DDBJ databases">
        <authorList>
            <person name="Jaros S."/>
            <person name="Januszkiewicz K."/>
            <person name="Wedrychowicz H."/>
        </authorList>
    </citation>
    <scope>NUCLEOTIDE SEQUENCE [LARGE SCALE GENOMIC DNA]</scope>
    <source>
        <strain evidence="7 8">DSM 16917</strain>
    </source>
</reference>
<organism evidence="7 8">
    <name type="scientific">Ferrimonas marina</name>
    <dbReference type="NCBI Taxonomy" id="299255"/>
    <lineage>
        <taxon>Bacteria</taxon>
        <taxon>Pseudomonadati</taxon>
        <taxon>Pseudomonadota</taxon>
        <taxon>Gammaproteobacteria</taxon>
        <taxon>Alteromonadales</taxon>
        <taxon>Ferrimonadaceae</taxon>
        <taxon>Ferrimonas</taxon>
    </lineage>
</organism>
<feature type="domain" description="Cytosol aminopeptidase" evidence="6">
    <location>
        <begin position="271"/>
        <end position="278"/>
    </location>
</feature>
<dbReference type="Pfam" id="PF00883">
    <property type="entry name" value="Peptidase_M17"/>
    <property type="match status" value="1"/>
</dbReference>